<proteinExistence type="predicted"/>
<dbReference type="EMBL" id="AP022843">
    <property type="protein sequence ID" value="BCB06178.1"/>
    <property type="molecule type" value="Genomic_DNA"/>
</dbReference>
<organism evidence="1 2">
    <name type="scientific">Halomonas hydrothermalis</name>
    <dbReference type="NCBI Taxonomy" id="115561"/>
    <lineage>
        <taxon>Bacteria</taxon>
        <taxon>Pseudomonadati</taxon>
        <taxon>Pseudomonadota</taxon>
        <taxon>Gammaproteobacteria</taxon>
        <taxon>Oceanospirillales</taxon>
        <taxon>Halomonadaceae</taxon>
        <taxon>Halomonas</taxon>
    </lineage>
</organism>
<dbReference type="Pfam" id="PF00106">
    <property type="entry name" value="adh_short"/>
    <property type="match status" value="1"/>
</dbReference>
<dbReference type="InterPro" id="IPR002347">
    <property type="entry name" value="SDR_fam"/>
</dbReference>
<accession>A0A6F8TY03</accession>
<dbReference type="PANTHER" id="PTHR43544:SF12">
    <property type="entry name" value="NAD(P)-BINDING ROSSMANN-FOLD SUPERFAMILY PROTEIN"/>
    <property type="match status" value="1"/>
</dbReference>
<evidence type="ECO:0000313" key="2">
    <source>
        <dbReference type="Proteomes" id="UP000502259"/>
    </source>
</evidence>
<keyword evidence="2" id="KW-1185">Reference proteome</keyword>
<dbReference type="AlphaFoldDB" id="A0A6F8TY03"/>
<dbReference type="InterPro" id="IPR036291">
    <property type="entry name" value="NAD(P)-bd_dom_sf"/>
</dbReference>
<dbReference type="Gene3D" id="3.40.50.720">
    <property type="entry name" value="NAD(P)-binding Rossmann-like Domain"/>
    <property type="match status" value="1"/>
</dbReference>
<dbReference type="PANTHER" id="PTHR43544">
    <property type="entry name" value="SHORT-CHAIN DEHYDROGENASE/REDUCTASE"/>
    <property type="match status" value="1"/>
</dbReference>
<dbReference type="CDD" id="cd05325">
    <property type="entry name" value="carb_red_sniffer_like_SDR_c"/>
    <property type="match status" value="1"/>
</dbReference>
<dbReference type="Proteomes" id="UP000502259">
    <property type="component" value="Chromosome"/>
</dbReference>
<dbReference type="RefSeq" id="WP_172419531.1">
    <property type="nucleotide sequence ID" value="NZ_AP022843.1"/>
</dbReference>
<dbReference type="GO" id="GO:0005737">
    <property type="term" value="C:cytoplasm"/>
    <property type="evidence" value="ECO:0007669"/>
    <property type="project" value="TreeGrafter"/>
</dbReference>
<dbReference type="SUPFAM" id="SSF51735">
    <property type="entry name" value="NAD(P)-binding Rossmann-fold domains"/>
    <property type="match status" value="1"/>
</dbReference>
<dbReference type="PRINTS" id="PR00081">
    <property type="entry name" value="GDHRDH"/>
</dbReference>
<gene>
    <name evidence="1" type="ORF">HHSLTHF2_00680</name>
</gene>
<protein>
    <submittedName>
        <fullName evidence="1">Short-chain dehydrogenase</fullName>
    </submittedName>
</protein>
<reference evidence="1 2" key="1">
    <citation type="submission" date="2020-03" db="EMBL/GenBank/DDBJ databases">
        <title>Complete Genome Sequence of Halomonas hydrothermalis Strain Slthf2, Halophilic Bacterium Isolated from Deep-Sea Hydrothermal-Vent Environments.</title>
        <authorList>
            <person name="Takeyama N."/>
            <person name="Huang M."/>
            <person name="Sato K."/>
            <person name="Galipon J."/>
            <person name="Arakawa K."/>
        </authorList>
    </citation>
    <scope>NUCLEOTIDE SEQUENCE [LARGE SCALE GENOMIC DNA]</scope>
    <source>
        <strain evidence="1 2">Slthf2</strain>
    </source>
</reference>
<evidence type="ECO:0000313" key="1">
    <source>
        <dbReference type="EMBL" id="BCB06178.1"/>
    </source>
</evidence>
<dbReference type="GO" id="GO:0016491">
    <property type="term" value="F:oxidoreductase activity"/>
    <property type="evidence" value="ECO:0007669"/>
    <property type="project" value="TreeGrafter"/>
</dbReference>
<dbReference type="InterPro" id="IPR051468">
    <property type="entry name" value="Fungal_SecMetab_SDRs"/>
</dbReference>
<sequence>MLAHLPDSFTAVVTGANGGIGNATIKQLLTDTHVGSVIAVSRSPLVSQDPSFQDASVEMVNADITTQSGRETLRQQLNGRPIHLLFNAIGTLHDDSRDVQPEKRLEQLDEASFAHVMHVNAATPALLIAALKPLLQGKHPAIVASLSARVGSIGDNRHGGWYSYRASKAAHNMLMKTLSIELTRLNKQSIVLCLHPGTTDTSLSKPFQARVPSEKLFTPDFVAKQLLEVVSKRTPEDTGSFWDWAGKPIEW</sequence>
<name>A0A6F8TY03_9GAMM</name>